<evidence type="ECO:0000313" key="3">
    <source>
        <dbReference type="EMBL" id="QNS09431.1"/>
    </source>
</evidence>
<evidence type="ECO:0000256" key="1">
    <source>
        <dbReference type="SAM" id="SignalP"/>
    </source>
</evidence>
<gene>
    <name evidence="3" type="ORF">IAG42_37335</name>
</gene>
<keyword evidence="4" id="KW-1185">Reference proteome</keyword>
<protein>
    <submittedName>
        <fullName evidence="3">SH3 domain-containing protein</fullName>
    </submittedName>
</protein>
<dbReference type="EMBL" id="CP061283">
    <property type="protein sequence ID" value="QNS09431.1"/>
    <property type="molecule type" value="Genomic_DNA"/>
</dbReference>
<keyword evidence="1" id="KW-0732">Signal</keyword>
<dbReference type="Pfam" id="PF08239">
    <property type="entry name" value="SH3_3"/>
    <property type="match status" value="1"/>
</dbReference>
<proteinExistence type="predicted"/>
<dbReference type="RefSeq" id="WP_188342086.1">
    <property type="nucleotide sequence ID" value="NZ_CP061283.1"/>
</dbReference>
<evidence type="ECO:0000313" key="4">
    <source>
        <dbReference type="Proteomes" id="UP000516428"/>
    </source>
</evidence>
<dbReference type="Gene3D" id="2.30.30.40">
    <property type="entry name" value="SH3 Domains"/>
    <property type="match status" value="1"/>
</dbReference>
<feature type="signal peptide" evidence="1">
    <location>
        <begin position="1"/>
        <end position="25"/>
    </location>
</feature>
<organism evidence="3 4">
    <name type="scientific">Streptomyces xanthii</name>
    <dbReference type="NCBI Taxonomy" id="2768069"/>
    <lineage>
        <taxon>Bacteria</taxon>
        <taxon>Bacillati</taxon>
        <taxon>Actinomycetota</taxon>
        <taxon>Actinomycetes</taxon>
        <taxon>Kitasatosporales</taxon>
        <taxon>Streptomycetaceae</taxon>
        <taxon>Streptomyces</taxon>
    </lineage>
</organism>
<sequence>MRKALLTALATATLMVPALAGTAQAAPVKASVVGTSACGKKYPAGYWWTYPTTNLKLRTGPGTTYSSLGLLHKGDGVEVKCKAKKAGWMRVHVLNGPLDGRTGWVASKYIH</sequence>
<name>A0A7H1BL26_9ACTN</name>
<dbReference type="AlphaFoldDB" id="A0A7H1BL26"/>
<keyword evidence="3" id="KW-0614">Plasmid</keyword>
<geneLocation type="plasmid" evidence="3 4">
    <name>unnamed2</name>
</geneLocation>
<dbReference type="InterPro" id="IPR003646">
    <property type="entry name" value="SH3-like_bac-type"/>
</dbReference>
<feature type="chain" id="PRO_5028806995" evidence="1">
    <location>
        <begin position="26"/>
        <end position="111"/>
    </location>
</feature>
<accession>A0A7H1BL26</accession>
<dbReference type="PROSITE" id="PS51781">
    <property type="entry name" value="SH3B"/>
    <property type="match status" value="1"/>
</dbReference>
<dbReference type="Proteomes" id="UP000516428">
    <property type="component" value="Plasmid unnamed2"/>
</dbReference>
<feature type="domain" description="SH3b" evidence="2">
    <location>
        <begin position="43"/>
        <end position="111"/>
    </location>
</feature>
<dbReference type="KEGG" id="sxn:IAG42_37335"/>
<reference evidence="3 4" key="1">
    <citation type="submission" date="2020-09" db="EMBL/GenBank/DDBJ databases">
        <title>A novel species.</title>
        <authorList>
            <person name="Gao J."/>
        </authorList>
    </citation>
    <scope>NUCLEOTIDE SEQUENCE [LARGE SCALE GENOMIC DNA]</scope>
    <source>
        <strain evidence="3 4">CRXT-Y-14</strain>
        <plasmid evidence="3 4">unnamed2</plasmid>
    </source>
</reference>
<evidence type="ECO:0000259" key="2">
    <source>
        <dbReference type="PROSITE" id="PS51781"/>
    </source>
</evidence>